<dbReference type="AlphaFoldDB" id="A0A6A6UUM7"/>
<dbReference type="Proteomes" id="UP000799302">
    <property type="component" value="Unassembled WGS sequence"/>
</dbReference>
<protein>
    <submittedName>
        <fullName evidence="2">Uncharacterized protein</fullName>
    </submittedName>
</protein>
<evidence type="ECO:0000313" key="3">
    <source>
        <dbReference type="Proteomes" id="UP000799302"/>
    </source>
</evidence>
<evidence type="ECO:0000256" key="1">
    <source>
        <dbReference type="SAM" id="MobiDB-lite"/>
    </source>
</evidence>
<evidence type="ECO:0000313" key="2">
    <source>
        <dbReference type="EMBL" id="KAF2674644.1"/>
    </source>
</evidence>
<keyword evidence="3" id="KW-1185">Reference proteome</keyword>
<proteinExistence type="predicted"/>
<feature type="compositionally biased region" description="Polar residues" evidence="1">
    <location>
        <begin position="29"/>
        <end position="38"/>
    </location>
</feature>
<dbReference type="EMBL" id="MU004230">
    <property type="protein sequence ID" value="KAF2674644.1"/>
    <property type="molecule type" value="Genomic_DNA"/>
</dbReference>
<organism evidence="2 3">
    <name type="scientific">Microthyrium microscopicum</name>
    <dbReference type="NCBI Taxonomy" id="703497"/>
    <lineage>
        <taxon>Eukaryota</taxon>
        <taxon>Fungi</taxon>
        <taxon>Dikarya</taxon>
        <taxon>Ascomycota</taxon>
        <taxon>Pezizomycotina</taxon>
        <taxon>Dothideomycetes</taxon>
        <taxon>Dothideomycetes incertae sedis</taxon>
        <taxon>Microthyriales</taxon>
        <taxon>Microthyriaceae</taxon>
        <taxon>Microthyrium</taxon>
    </lineage>
</organism>
<reference evidence="2" key="1">
    <citation type="journal article" date="2020" name="Stud. Mycol.">
        <title>101 Dothideomycetes genomes: a test case for predicting lifestyles and emergence of pathogens.</title>
        <authorList>
            <person name="Haridas S."/>
            <person name="Albert R."/>
            <person name="Binder M."/>
            <person name="Bloem J."/>
            <person name="Labutti K."/>
            <person name="Salamov A."/>
            <person name="Andreopoulos B."/>
            <person name="Baker S."/>
            <person name="Barry K."/>
            <person name="Bills G."/>
            <person name="Bluhm B."/>
            <person name="Cannon C."/>
            <person name="Castanera R."/>
            <person name="Culley D."/>
            <person name="Daum C."/>
            <person name="Ezra D."/>
            <person name="Gonzalez J."/>
            <person name="Henrissat B."/>
            <person name="Kuo A."/>
            <person name="Liang C."/>
            <person name="Lipzen A."/>
            <person name="Lutzoni F."/>
            <person name="Magnuson J."/>
            <person name="Mondo S."/>
            <person name="Nolan M."/>
            <person name="Ohm R."/>
            <person name="Pangilinan J."/>
            <person name="Park H.-J."/>
            <person name="Ramirez L."/>
            <person name="Alfaro M."/>
            <person name="Sun H."/>
            <person name="Tritt A."/>
            <person name="Yoshinaga Y."/>
            <person name="Zwiers L.-H."/>
            <person name="Turgeon B."/>
            <person name="Goodwin S."/>
            <person name="Spatafora J."/>
            <person name="Crous P."/>
            <person name="Grigoriev I."/>
        </authorList>
    </citation>
    <scope>NUCLEOTIDE SEQUENCE</scope>
    <source>
        <strain evidence="2">CBS 115976</strain>
    </source>
</reference>
<feature type="compositionally biased region" description="Polar residues" evidence="1">
    <location>
        <begin position="10"/>
        <end position="19"/>
    </location>
</feature>
<feature type="compositionally biased region" description="Basic and acidic residues" evidence="1">
    <location>
        <begin position="140"/>
        <end position="158"/>
    </location>
</feature>
<gene>
    <name evidence="2" type="ORF">BT63DRAFT_449634</name>
</gene>
<name>A0A6A6UUM7_9PEZI</name>
<feature type="region of interest" description="Disordered" evidence="1">
    <location>
        <begin position="137"/>
        <end position="181"/>
    </location>
</feature>
<feature type="region of interest" description="Disordered" evidence="1">
    <location>
        <begin position="1"/>
        <end position="43"/>
    </location>
</feature>
<feature type="compositionally biased region" description="Polar residues" evidence="1">
    <location>
        <begin position="171"/>
        <end position="181"/>
    </location>
</feature>
<sequence length="181" mass="19716">MDKASDRNESPPSQFTQEHPPNPNPQQPSASIAQTSYNHGYYNSPRQDAIARLPPASVFLPEAGSSVANNLQAQLIGLEASIQGTYDRTRHVVLGEALERIFTIRQLVNFTLAGRGNETCGRWPNVLPDVEVADATSPKAEAEIVAEKQNEEEQKTETESVAESGLASPASYYTAQMDQSD</sequence>
<accession>A0A6A6UUM7</accession>